<evidence type="ECO:0000313" key="14">
    <source>
        <dbReference type="Proteomes" id="UP000554286"/>
    </source>
</evidence>
<dbReference type="NCBIfam" id="NF003805">
    <property type="entry name" value="PRK05395.1-2"/>
    <property type="match status" value="1"/>
</dbReference>
<dbReference type="GO" id="GO:0019631">
    <property type="term" value="P:quinate catabolic process"/>
    <property type="evidence" value="ECO:0007669"/>
    <property type="project" value="TreeGrafter"/>
</dbReference>
<keyword evidence="14" id="KW-1185">Reference proteome</keyword>
<comment type="subunit">
    <text evidence="5 9">Homododecamer.</text>
</comment>
<evidence type="ECO:0000256" key="7">
    <source>
        <dbReference type="ARBA" id="ARBA00023141"/>
    </source>
</evidence>
<comment type="similarity">
    <text evidence="4 9">Belongs to the type-II 3-dehydroquinase family.</text>
</comment>
<evidence type="ECO:0000313" key="13">
    <source>
        <dbReference type="EMBL" id="MBB4264973.1"/>
    </source>
</evidence>
<evidence type="ECO:0000256" key="10">
    <source>
        <dbReference type="PIRSR" id="PIRSR001399-1"/>
    </source>
</evidence>
<dbReference type="PIRSF" id="PIRSF001399">
    <property type="entry name" value="DHquinase_II"/>
    <property type="match status" value="1"/>
</dbReference>
<dbReference type="Pfam" id="PF01220">
    <property type="entry name" value="DHquinase_II"/>
    <property type="match status" value="1"/>
</dbReference>
<keyword evidence="9" id="KW-0028">Amino-acid biosynthesis</keyword>
<evidence type="ECO:0000256" key="4">
    <source>
        <dbReference type="ARBA" id="ARBA00011037"/>
    </source>
</evidence>
<comment type="pathway">
    <text evidence="3 9">Metabolic intermediate biosynthesis; chorismate biosynthesis; chorismate from D-erythrose 4-phosphate and phosphoenolpyruvate: step 3/7.</text>
</comment>
<feature type="binding site" evidence="9 11">
    <location>
        <position position="88"/>
    </location>
    <ligand>
        <name>substrate</name>
    </ligand>
</feature>
<dbReference type="HAMAP" id="MF_00169">
    <property type="entry name" value="AroQ"/>
    <property type="match status" value="1"/>
</dbReference>
<dbReference type="InterPro" id="IPR001874">
    <property type="entry name" value="DHquinase_II"/>
</dbReference>
<dbReference type="GO" id="GO:0009073">
    <property type="term" value="P:aromatic amino acid family biosynthetic process"/>
    <property type="evidence" value="ECO:0007669"/>
    <property type="project" value="UniProtKB-KW"/>
</dbReference>
<dbReference type="CDD" id="cd00466">
    <property type="entry name" value="DHQase_II"/>
    <property type="match status" value="1"/>
</dbReference>
<feature type="site" description="Transition state stabilizer" evidence="9 12">
    <location>
        <position position="19"/>
    </location>
</feature>
<dbReference type="PANTHER" id="PTHR21272:SF3">
    <property type="entry name" value="CATABOLIC 3-DEHYDROQUINASE"/>
    <property type="match status" value="1"/>
</dbReference>
<dbReference type="NCBIfam" id="NF003807">
    <property type="entry name" value="PRK05395.1-4"/>
    <property type="match status" value="1"/>
</dbReference>
<dbReference type="NCBIfam" id="NF003806">
    <property type="entry name" value="PRK05395.1-3"/>
    <property type="match status" value="1"/>
</dbReference>
<evidence type="ECO:0000256" key="3">
    <source>
        <dbReference type="ARBA" id="ARBA00004902"/>
    </source>
</evidence>
<dbReference type="PROSITE" id="PS01029">
    <property type="entry name" value="DEHYDROQUINASE_II"/>
    <property type="match status" value="1"/>
</dbReference>
<evidence type="ECO:0000256" key="12">
    <source>
        <dbReference type="PIRSR" id="PIRSR001399-3"/>
    </source>
</evidence>
<evidence type="ECO:0000256" key="5">
    <source>
        <dbReference type="ARBA" id="ARBA00011193"/>
    </source>
</evidence>
<evidence type="ECO:0000256" key="2">
    <source>
        <dbReference type="ARBA" id="ARBA00003924"/>
    </source>
</evidence>
<comment type="function">
    <text evidence="2 9">Catalyzes a trans-dehydration via an enolate intermediate.</text>
</comment>
<dbReference type="InterPro" id="IPR036441">
    <property type="entry name" value="DHquinase_II_sf"/>
</dbReference>
<dbReference type="SUPFAM" id="SSF52304">
    <property type="entry name" value="Type II 3-dehydroquinate dehydratase"/>
    <property type="match status" value="1"/>
</dbReference>
<feature type="active site" description="Proton donor" evidence="9 10">
    <location>
        <position position="101"/>
    </location>
</feature>
<dbReference type="Proteomes" id="UP000554286">
    <property type="component" value="Unassembled WGS sequence"/>
</dbReference>
<dbReference type="GO" id="GO:0003855">
    <property type="term" value="F:3-dehydroquinate dehydratase activity"/>
    <property type="evidence" value="ECO:0007669"/>
    <property type="project" value="UniProtKB-UniRule"/>
</dbReference>
<proteinExistence type="inferred from homology"/>
<comment type="catalytic activity">
    <reaction evidence="1 9">
        <text>3-dehydroquinate = 3-dehydroshikimate + H2O</text>
        <dbReference type="Rhea" id="RHEA:21096"/>
        <dbReference type="ChEBI" id="CHEBI:15377"/>
        <dbReference type="ChEBI" id="CHEBI:16630"/>
        <dbReference type="ChEBI" id="CHEBI:32364"/>
        <dbReference type="EC" id="4.2.1.10"/>
    </reaction>
</comment>
<feature type="binding site" evidence="9 11">
    <location>
        <position position="75"/>
    </location>
    <ligand>
        <name>substrate</name>
    </ligand>
</feature>
<evidence type="ECO:0000256" key="9">
    <source>
        <dbReference type="HAMAP-Rule" id="MF_00169"/>
    </source>
</evidence>
<feature type="active site" description="Proton acceptor" evidence="9 10">
    <location>
        <position position="24"/>
    </location>
</feature>
<feature type="binding site" evidence="9 11">
    <location>
        <begin position="102"/>
        <end position="103"/>
    </location>
    <ligand>
        <name>substrate</name>
    </ligand>
</feature>
<dbReference type="Gene3D" id="3.40.50.9100">
    <property type="entry name" value="Dehydroquinase, class II"/>
    <property type="match status" value="1"/>
</dbReference>
<evidence type="ECO:0000256" key="1">
    <source>
        <dbReference type="ARBA" id="ARBA00001864"/>
    </source>
</evidence>
<dbReference type="NCBIfam" id="TIGR01088">
    <property type="entry name" value="aroQ"/>
    <property type="match status" value="1"/>
</dbReference>
<dbReference type="AlphaFoldDB" id="A0A7W6RBR5"/>
<dbReference type="UniPathway" id="UPA00053">
    <property type="reaction ID" value="UER00086"/>
</dbReference>
<sequence>MSATVLILNGPNLNLLGRREPAVYGRETLDAIVGRCRTRGAALGLTVDVRQSNHEGDLVDWIQQAGPEVGGIIINAAAYTHTSVAIPDALRAVGLPVIEVHLSNVHAREAFRHHSFISPVADGVIVGLGPQGYDLALEAMARLIQEAKTLAAASPPPG</sequence>
<comment type="caution">
    <text evidence="13">The sequence shown here is derived from an EMBL/GenBank/DDBJ whole genome shotgun (WGS) entry which is preliminary data.</text>
</comment>
<feature type="binding site" evidence="9 11">
    <location>
        <position position="81"/>
    </location>
    <ligand>
        <name>substrate</name>
    </ligand>
</feature>
<keyword evidence="7 9" id="KW-0057">Aromatic amino acid biosynthesis</keyword>
<dbReference type="GO" id="GO:0008652">
    <property type="term" value="P:amino acid biosynthetic process"/>
    <property type="evidence" value="ECO:0007669"/>
    <property type="project" value="UniProtKB-KW"/>
</dbReference>
<evidence type="ECO:0000256" key="8">
    <source>
        <dbReference type="ARBA" id="ARBA00023239"/>
    </source>
</evidence>
<feature type="binding site" evidence="9 11">
    <location>
        <position position="112"/>
    </location>
    <ligand>
        <name>substrate</name>
    </ligand>
</feature>
<accession>A0A7W6RBR5</accession>
<gene>
    <name evidence="9" type="primary">aroQ</name>
    <name evidence="13" type="ORF">GGD89_000584</name>
</gene>
<evidence type="ECO:0000256" key="11">
    <source>
        <dbReference type="PIRSR" id="PIRSR001399-2"/>
    </source>
</evidence>
<dbReference type="InterPro" id="IPR018509">
    <property type="entry name" value="DHquinase_II_CS"/>
</dbReference>
<protein>
    <recommendedName>
        <fullName evidence="6 9">3-dehydroquinate dehydratase</fullName>
        <shortName evidence="9">3-dehydroquinase</shortName>
        <ecNumber evidence="6 9">4.2.1.10</ecNumber>
    </recommendedName>
    <alternativeName>
        <fullName evidence="9">Type II DHQase</fullName>
    </alternativeName>
</protein>
<dbReference type="PANTHER" id="PTHR21272">
    <property type="entry name" value="CATABOLIC 3-DEHYDROQUINASE"/>
    <property type="match status" value="1"/>
</dbReference>
<dbReference type="EMBL" id="JACIGK010000003">
    <property type="protein sequence ID" value="MBB4264973.1"/>
    <property type="molecule type" value="Genomic_DNA"/>
</dbReference>
<reference evidence="13 14" key="1">
    <citation type="submission" date="2020-08" db="EMBL/GenBank/DDBJ databases">
        <title>Genome sequencing of Purple Non-Sulfur Bacteria from various extreme environments.</title>
        <authorList>
            <person name="Mayer M."/>
        </authorList>
    </citation>
    <scope>NUCLEOTIDE SEQUENCE [LARGE SCALE GENOMIC DNA]</scope>
    <source>
        <strain evidence="13 14">JA131</strain>
    </source>
</reference>
<dbReference type="EC" id="4.2.1.10" evidence="6 9"/>
<organism evidence="13 14">
    <name type="scientific">Roseospira visakhapatnamensis</name>
    <dbReference type="NCBI Taxonomy" id="390880"/>
    <lineage>
        <taxon>Bacteria</taxon>
        <taxon>Pseudomonadati</taxon>
        <taxon>Pseudomonadota</taxon>
        <taxon>Alphaproteobacteria</taxon>
        <taxon>Rhodospirillales</taxon>
        <taxon>Rhodospirillaceae</taxon>
        <taxon>Roseospira</taxon>
    </lineage>
</organism>
<evidence type="ECO:0000256" key="6">
    <source>
        <dbReference type="ARBA" id="ARBA00012060"/>
    </source>
</evidence>
<dbReference type="GO" id="GO:0009423">
    <property type="term" value="P:chorismate biosynthetic process"/>
    <property type="evidence" value="ECO:0007669"/>
    <property type="project" value="UniProtKB-UniRule"/>
</dbReference>
<keyword evidence="8 9" id="KW-0456">Lyase</keyword>
<name>A0A7W6RBR5_9PROT</name>